<evidence type="ECO:0000256" key="12">
    <source>
        <dbReference type="ARBA" id="ARBA00023124"/>
    </source>
</evidence>
<evidence type="ECO:0000256" key="5">
    <source>
        <dbReference type="ARBA" id="ARBA00022695"/>
    </source>
</evidence>
<evidence type="ECO:0000256" key="4">
    <source>
        <dbReference type="ARBA" id="ARBA00022679"/>
    </source>
</evidence>
<keyword evidence="3" id="KW-1048">Host nucleus</keyword>
<sequence length="328" mass="37745">MDSGSEASQTTVRLQGNRFLLTYPRCDADPEQLVLFLKELPYFERCIVAREQHEDGGNHLHAAVEFQRRLQRKFDFFDFDGTHGNYQSCASWGKCVNYCRKNKGGEIIYENCTPEDAALARVGGRTQSDYIAECETRPRERDWYAFALRERIPYAYAEKFWKICHAPRAKTYDDDPGEGSVPNFQLLATVPGPVGTYNIVVCGPSGAGKTTWALRHAPKPCILITHKDELRWFDETYHKSIVFDEIRCTGETDGWNRRGKWPLVEQIKLLTSDTPVSLHVRYGVARIPPKVVKIFTCTDTVLFTEDAQIKRRIHQLVNLYDHENIWSC</sequence>
<evidence type="ECO:0000256" key="1">
    <source>
        <dbReference type="ARBA" id="ARBA00004147"/>
    </source>
</evidence>
<dbReference type="SUPFAM" id="SSF52540">
    <property type="entry name" value="P-loop containing nucleoside triphosphate hydrolases"/>
    <property type="match status" value="1"/>
</dbReference>
<evidence type="ECO:0000256" key="9">
    <source>
        <dbReference type="ARBA" id="ARBA00022741"/>
    </source>
</evidence>
<keyword evidence="8" id="KW-0479">Metal-binding</keyword>
<dbReference type="InterPro" id="IPR049912">
    <property type="entry name" value="CRESS_DNA_REP"/>
</dbReference>
<evidence type="ECO:0000256" key="6">
    <source>
        <dbReference type="ARBA" id="ARBA00022705"/>
    </source>
</evidence>
<evidence type="ECO:0000256" key="8">
    <source>
        <dbReference type="ARBA" id="ARBA00022723"/>
    </source>
</evidence>
<dbReference type="Pfam" id="PF00799">
    <property type="entry name" value="Gemini_AL1"/>
    <property type="match status" value="1"/>
</dbReference>
<dbReference type="GO" id="GO:0000166">
    <property type="term" value="F:nucleotide binding"/>
    <property type="evidence" value="ECO:0007669"/>
    <property type="project" value="UniProtKB-KW"/>
</dbReference>
<protein>
    <recommendedName>
        <fullName evidence="2">Replication-associated protein</fullName>
    </recommendedName>
</protein>
<dbReference type="GO" id="GO:0016787">
    <property type="term" value="F:hydrolase activity"/>
    <property type="evidence" value="ECO:0007669"/>
    <property type="project" value="UniProtKB-KW"/>
</dbReference>
<evidence type="ECO:0000256" key="13">
    <source>
        <dbReference type="ARBA" id="ARBA00023125"/>
    </source>
</evidence>
<proteinExistence type="predicted"/>
<evidence type="ECO:0000259" key="14">
    <source>
        <dbReference type="PROSITE" id="PS52020"/>
    </source>
</evidence>
<keyword evidence="12" id="KW-0190">Covalent protein-DNA linkage</keyword>
<evidence type="ECO:0000256" key="7">
    <source>
        <dbReference type="ARBA" id="ARBA00022722"/>
    </source>
</evidence>
<dbReference type="InterPro" id="IPR027417">
    <property type="entry name" value="P-loop_NTPase"/>
</dbReference>
<dbReference type="Gene3D" id="3.40.1310.20">
    <property type="match status" value="1"/>
</dbReference>
<dbReference type="CDD" id="cd00882">
    <property type="entry name" value="Ras_like_GTPase"/>
    <property type="match status" value="1"/>
</dbReference>
<feature type="domain" description="CRESS-DNA virus Rep endonuclease" evidence="14">
    <location>
        <begin position="13"/>
        <end position="114"/>
    </location>
</feature>
<organism evidence="15">
    <name type="scientific">Cressdnaviricota sp</name>
    <dbReference type="NCBI Taxonomy" id="2748378"/>
    <lineage>
        <taxon>Viruses</taxon>
        <taxon>Monodnaviria</taxon>
        <taxon>Shotokuvirae</taxon>
        <taxon>Cressdnaviricota</taxon>
    </lineage>
</organism>
<dbReference type="GO" id="GO:0004519">
    <property type="term" value="F:endonuclease activity"/>
    <property type="evidence" value="ECO:0007669"/>
    <property type="project" value="UniProtKB-KW"/>
</dbReference>
<dbReference type="PROSITE" id="PS52020">
    <property type="entry name" value="CRESS_DNA_REP"/>
    <property type="match status" value="1"/>
</dbReference>
<keyword evidence="5" id="KW-0548">Nucleotidyltransferase</keyword>
<evidence type="ECO:0000256" key="2">
    <source>
        <dbReference type="ARBA" id="ARBA00014531"/>
    </source>
</evidence>
<keyword evidence="11" id="KW-0378">Hydrolase</keyword>
<dbReference type="EMBL" id="MN928944">
    <property type="protein sequence ID" value="QJI53681.1"/>
    <property type="molecule type" value="Genomic_DNA"/>
</dbReference>
<name>A0A6M3YPI9_9VIRU</name>
<keyword evidence="4" id="KW-0808">Transferase</keyword>
<keyword evidence="13" id="KW-0238">DNA-binding</keyword>
<dbReference type="GO" id="GO:0042025">
    <property type="term" value="C:host cell nucleus"/>
    <property type="evidence" value="ECO:0007669"/>
    <property type="project" value="UniProtKB-SubCell"/>
</dbReference>
<dbReference type="GO" id="GO:0016779">
    <property type="term" value="F:nucleotidyltransferase activity"/>
    <property type="evidence" value="ECO:0007669"/>
    <property type="project" value="UniProtKB-KW"/>
</dbReference>
<keyword evidence="6" id="KW-0235">DNA replication</keyword>
<dbReference type="GO" id="GO:0003677">
    <property type="term" value="F:DNA binding"/>
    <property type="evidence" value="ECO:0007669"/>
    <property type="project" value="UniProtKB-KW"/>
</dbReference>
<evidence type="ECO:0000256" key="11">
    <source>
        <dbReference type="ARBA" id="ARBA00022801"/>
    </source>
</evidence>
<keyword evidence="7" id="KW-0540">Nuclease</keyword>
<keyword evidence="9" id="KW-0547">Nucleotide-binding</keyword>
<reference evidence="15" key="1">
    <citation type="submission" date="2020-01" db="EMBL/GenBank/DDBJ databases">
        <title>Novel CRESS-DNA virus.</title>
        <authorList>
            <person name="Liu Q."/>
            <person name="Shan T."/>
            <person name="Yang S."/>
            <person name="Zhang W."/>
        </authorList>
    </citation>
    <scope>NUCLEOTIDE SEQUENCE</scope>
    <source>
        <strain evidence="15">Fmg067cre2</strain>
    </source>
</reference>
<accession>A0A6M3YPI9</accession>
<dbReference type="SUPFAM" id="SSF55464">
    <property type="entry name" value="Origin of replication-binding domain, RBD-like"/>
    <property type="match status" value="1"/>
</dbReference>
<evidence type="ECO:0000313" key="15">
    <source>
        <dbReference type="EMBL" id="QJI53681.1"/>
    </source>
</evidence>
<dbReference type="GO" id="GO:0006260">
    <property type="term" value="P:DNA replication"/>
    <property type="evidence" value="ECO:0007669"/>
    <property type="project" value="UniProtKB-KW"/>
</dbReference>
<comment type="subcellular location">
    <subcellularLocation>
        <location evidence="1">Host nucleus</location>
    </subcellularLocation>
</comment>
<keyword evidence="10" id="KW-0255">Endonuclease</keyword>
<dbReference type="GO" id="GO:0046872">
    <property type="term" value="F:metal ion binding"/>
    <property type="evidence" value="ECO:0007669"/>
    <property type="project" value="UniProtKB-KW"/>
</dbReference>
<evidence type="ECO:0000256" key="10">
    <source>
        <dbReference type="ARBA" id="ARBA00022759"/>
    </source>
</evidence>
<evidence type="ECO:0000256" key="3">
    <source>
        <dbReference type="ARBA" id="ARBA00022562"/>
    </source>
</evidence>